<dbReference type="HOGENOM" id="CLU_1283967_0_0_1"/>
<organism evidence="1 2">
    <name type="scientific">Serendipita vermifera MAFF 305830</name>
    <dbReference type="NCBI Taxonomy" id="933852"/>
    <lineage>
        <taxon>Eukaryota</taxon>
        <taxon>Fungi</taxon>
        <taxon>Dikarya</taxon>
        <taxon>Basidiomycota</taxon>
        <taxon>Agaricomycotina</taxon>
        <taxon>Agaricomycetes</taxon>
        <taxon>Sebacinales</taxon>
        <taxon>Serendipitaceae</taxon>
        <taxon>Serendipita</taxon>
    </lineage>
</organism>
<reference evidence="1 2" key="1">
    <citation type="submission" date="2014-04" db="EMBL/GenBank/DDBJ databases">
        <authorList>
            <consortium name="DOE Joint Genome Institute"/>
            <person name="Kuo A."/>
            <person name="Zuccaro A."/>
            <person name="Kohler A."/>
            <person name="Nagy L.G."/>
            <person name="Floudas D."/>
            <person name="Copeland A."/>
            <person name="Barry K.W."/>
            <person name="Cichocki N."/>
            <person name="Veneault-Fourrey C."/>
            <person name="LaButti K."/>
            <person name="Lindquist E.A."/>
            <person name="Lipzen A."/>
            <person name="Lundell T."/>
            <person name="Morin E."/>
            <person name="Murat C."/>
            <person name="Sun H."/>
            <person name="Tunlid A."/>
            <person name="Henrissat B."/>
            <person name="Grigoriev I.V."/>
            <person name="Hibbett D.S."/>
            <person name="Martin F."/>
            <person name="Nordberg H.P."/>
            <person name="Cantor M.N."/>
            <person name="Hua S.X."/>
        </authorList>
    </citation>
    <scope>NUCLEOTIDE SEQUENCE [LARGE SCALE GENOMIC DNA]</scope>
    <source>
        <strain evidence="1 2">MAFF 305830</strain>
    </source>
</reference>
<evidence type="ECO:0000313" key="2">
    <source>
        <dbReference type="Proteomes" id="UP000054097"/>
    </source>
</evidence>
<keyword evidence="2" id="KW-1185">Reference proteome</keyword>
<evidence type="ECO:0000313" key="1">
    <source>
        <dbReference type="EMBL" id="KIM28446.1"/>
    </source>
</evidence>
<name>A0A0C3BAG2_SERVB</name>
<gene>
    <name evidence="1" type="ORF">M408DRAFT_141421</name>
</gene>
<dbReference type="AlphaFoldDB" id="A0A0C3BAG2"/>
<protein>
    <submittedName>
        <fullName evidence="1">Uncharacterized protein</fullName>
    </submittedName>
</protein>
<proteinExistence type="predicted"/>
<dbReference type="Proteomes" id="UP000054097">
    <property type="component" value="Unassembled WGS sequence"/>
</dbReference>
<accession>A0A0C3BAG2</accession>
<sequence>MHEYQERNIEFTSIYSTCFCSRNITVDSSPFLSPPSLFLTYPRPGVLFQILFTQTTLKMLFPSTSLVLCVGLLVSGIQAAPLKKVESFDLEGRAPIEPLLGQRDLLSSTVYEHERRDLDEFDLELRDFEDDLLERRDFEPELELRDLEFDDLERRDDETVSFERRDDSHLSELEKRAGGNAAVASKAWSVGKSLFNRVVSRQFSFGFMRATLFIP</sequence>
<dbReference type="EMBL" id="KN824293">
    <property type="protein sequence ID" value="KIM28446.1"/>
    <property type="molecule type" value="Genomic_DNA"/>
</dbReference>
<reference evidence="2" key="2">
    <citation type="submission" date="2015-01" db="EMBL/GenBank/DDBJ databases">
        <title>Evolutionary Origins and Diversification of the Mycorrhizal Mutualists.</title>
        <authorList>
            <consortium name="DOE Joint Genome Institute"/>
            <consortium name="Mycorrhizal Genomics Consortium"/>
            <person name="Kohler A."/>
            <person name="Kuo A."/>
            <person name="Nagy L.G."/>
            <person name="Floudas D."/>
            <person name="Copeland A."/>
            <person name="Barry K.W."/>
            <person name="Cichocki N."/>
            <person name="Veneault-Fourrey C."/>
            <person name="LaButti K."/>
            <person name="Lindquist E.A."/>
            <person name="Lipzen A."/>
            <person name="Lundell T."/>
            <person name="Morin E."/>
            <person name="Murat C."/>
            <person name="Riley R."/>
            <person name="Ohm R."/>
            <person name="Sun H."/>
            <person name="Tunlid A."/>
            <person name="Henrissat B."/>
            <person name="Grigoriev I.V."/>
            <person name="Hibbett D.S."/>
            <person name="Martin F."/>
        </authorList>
    </citation>
    <scope>NUCLEOTIDE SEQUENCE [LARGE SCALE GENOMIC DNA]</scope>
    <source>
        <strain evidence="2">MAFF 305830</strain>
    </source>
</reference>